<reference evidence="1" key="1">
    <citation type="journal article" date="2014" name="Int. J. Syst. Evol. Microbiol.">
        <title>Complete genome sequence of Corynebacterium casei LMG S-19264T (=DSM 44701T), isolated from a smear-ripened cheese.</title>
        <authorList>
            <consortium name="US DOE Joint Genome Institute (JGI-PGF)"/>
            <person name="Walter F."/>
            <person name="Albersmeier A."/>
            <person name="Kalinowski J."/>
            <person name="Ruckert C."/>
        </authorList>
    </citation>
    <scope>NUCLEOTIDE SEQUENCE</scope>
    <source>
        <strain evidence="1">NBRC 110071</strain>
    </source>
</reference>
<dbReference type="RefSeq" id="WP_284379277.1">
    <property type="nucleotide sequence ID" value="NZ_BSNM01000003.1"/>
</dbReference>
<accession>A0AA37S773</accession>
<dbReference type="Pfam" id="PF13689">
    <property type="entry name" value="DUF4154"/>
    <property type="match status" value="1"/>
</dbReference>
<reference evidence="1" key="2">
    <citation type="submission" date="2023-01" db="EMBL/GenBank/DDBJ databases">
        <title>Draft genome sequence of Litoribrevibacter albus strain NBRC 110071.</title>
        <authorList>
            <person name="Sun Q."/>
            <person name="Mori K."/>
        </authorList>
    </citation>
    <scope>NUCLEOTIDE SEQUENCE</scope>
    <source>
        <strain evidence="1">NBRC 110071</strain>
    </source>
</reference>
<evidence type="ECO:0000313" key="1">
    <source>
        <dbReference type="EMBL" id="GLQ30427.1"/>
    </source>
</evidence>
<keyword evidence="2" id="KW-1185">Reference proteome</keyword>
<proteinExistence type="predicted"/>
<sequence length="172" mass="19421">MRRFLFLISLLFSINAVSEDIVYQIKASYLYNFLQFVQLVEQPDRSESYLNVCIIGENRFGASISVLDGETTPQGVIRMISMTHYNKKKTVEQCQVVYIVGMKKSLAVRVLNDVDNTKVLTIGEFPSFTELGGFIELYIENDSVRFRINSELAGNTQFRVAAQLLSLGVEGS</sequence>
<organism evidence="1 2">
    <name type="scientific">Litoribrevibacter albus</name>
    <dbReference type="NCBI Taxonomy" id="1473156"/>
    <lineage>
        <taxon>Bacteria</taxon>
        <taxon>Pseudomonadati</taxon>
        <taxon>Pseudomonadota</taxon>
        <taxon>Gammaproteobacteria</taxon>
        <taxon>Oceanospirillales</taxon>
        <taxon>Oceanospirillaceae</taxon>
        <taxon>Litoribrevibacter</taxon>
    </lineage>
</organism>
<dbReference type="EMBL" id="BSNM01000003">
    <property type="protein sequence ID" value="GLQ30427.1"/>
    <property type="molecule type" value="Genomic_DNA"/>
</dbReference>
<evidence type="ECO:0000313" key="2">
    <source>
        <dbReference type="Proteomes" id="UP001161389"/>
    </source>
</evidence>
<evidence type="ECO:0008006" key="3">
    <source>
        <dbReference type="Google" id="ProtNLM"/>
    </source>
</evidence>
<dbReference type="AlphaFoldDB" id="A0AA37S773"/>
<gene>
    <name evidence="1" type="ORF">GCM10007876_09050</name>
</gene>
<dbReference type="Proteomes" id="UP001161389">
    <property type="component" value="Unassembled WGS sequence"/>
</dbReference>
<dbReference type="InterPro" id="IPR025293">
    <property type="entry name" value="YfiR/HmsC-like"/>
</dbReference>
<name>A0AA37S773_9GAMM</name>
<comment type="caution">
    <text evidence="1">The sequence shown here is derived from an EMBL/GenBank/DDBJ whole genome shotgun (WGS) entry which is preliminary data.</text>
</comment>
<protein>
    <recommendedName>
        <fullName evidence="3">DUF4154 domain-containing protein</fullName>
    </recommendedName>
</protein>